<dbReference type="SUPFAM" id="SSF54631">
    <property type="entry name" value="CBS-domain pair"/>
    <property type="match status" value="2"/>
</dbReference>
<dbReference type="AlphaFoldDB" id="A0A3N6NCS5"/>
<dbReference type="PANTHER" id="PTHR43080:SF2">
    <property type="entry name" value="CBS DOMAIN-CONTAINING PROTEIN"/>
    <property type="match status" value="1"/>
</dbReference>
<evidence type="ECO:0000313" key="5">
    <source>
        <dbReference type="EMBL" id="RQH39654.1"/>
    </source>
</evidence>
<evidence type="ECO:0000259" key="4">
    <source>
        <dbReference type="PROSITE" id="PS51371"/>
    </source>
</evidence>
<comment type="caution">
    <text evidence="5">The sequence shown here is derived from an EMBL/GenBank/DDBJ whole genome shotgun (WGS) entry which is preliminary data.</text>
</comment>
<evidence type="ECO:0000256" key="1">
    <source>
        <dbReference type="ARBA" id="ARBA00023122"/>
    </source>
</evidence>
<evidence type="ECO:0000313" key="6">
    <source>
        <dbReference type="Proteomes" id="UP000269154"/>
    </source>
</evidence>
<feature type="domain" description="CBS" evidence="4">
    <location>
        <begin position="1"/>
        <end position="64"/>
    </location>
</feature>
<feature type="coiled-coil region" evidence="3">
    <location>
        <begin position="196"/>
        <end position="248"/>
    </location>
</feature>
<reference evidence="5 6" key="1">
    <citation type="journal article" date="2018" name="ACS Chem. Biol.">
        <title>Ketoreductase domain dysfunction expands chemodiversity: malyngamide biosynthesis in the cyanobacterium Okeania hirsuta.</title>
        <authorList>
            <person name="Moss N.A."/>
            <person name="Leao T."/>
            <person name="Rankin M."/>
            <person name="McCullough T.M."/>
            <person name="Qu P."/>
            <person name="Korobeynikov A."/>
            <person name="Smith J.L."/>
            <person name="Gerwick L."/>
            <person name="Gerwick W.H."/>
        </authorList>
    </citation>
    <scope>NUCLEOTIDE SEQUENCE [LARGE SCALE GENOMIC DNA]</scope>
    <source>
        <strain evidence="5 6">PAB10Feb10-1</strain>
    </source>
</reference>
<dbReference type="InterPro" id="IPR000644">
    <property type="entry name" value="CBS_dom"/>
</dbReference>
<protein>
    <submittedName>
        <fullName evidence="5">CBS domain-containing protein</fullName>
    </submittedName>
</protein>
<dbReference type="Pfam" id="PF00571">
    <property type="entry name" value="CBS"/>
    <property type="match status" value="3"/>
</dbReference>
<evidence type="ECO:0000256" key="2">
    <source>
        <dbReference type="PROSITE-ProRule" id="PRU00703"/>
    </source>
</evidence>
<sequence>MTQKLITIVASHIEDIFKVVNCFRQHKIRHLSVLSNTGELVGLITVASLRNSLKSVDLLKHRQVKEVMTTDVIHGTPDLSIFTLVEKMVKYRVSCIVIIRTDPQQRLYHIGIVTQRDIVQFQALGMNIKQFKASEVMSTPLQSLTPFDSLWKAHQQMQRLRVQRLVVCGSDGQLLGLVTQTSLLENLNPVDMHGMIQILQQEVDRLQTEKIEMLHRNNNHLEQQVESLQESVNRLEQHNQEMATINQMIDFLQACEKIEDTKKMLA</sequence>
<accession>A0A3N6NCS5</accession>
<evidence type="ECO:0000256" key="3">
    <source>
        <dbReference type="SAM" id="Coils"/>
    </source>
</evidence>
<proteinExistence type="predicted"/>
<feature type="domain" description="CBS" evidence="4">
    <location>
        <begin position="68"/>
        <end position="128"/>
    </location>
</feature>
<dbReference type="InterPro" id="IPR051257">
    <property type="entry name" value="Diverse_CBS-Domain"/>
</dbReference>
<dbReference type="SMART" id="SM00116">
    <property type="entry name" value="CBS"/>
    <property type="match status" value="3"/>
</dbReference>
<dbReference type="InterPro" id="IPR046342">
    <property type="entry name" value="CBS_dom_sf"/>
</dbReference>
<gene>
    <name evidence="5" type="ORF">D5R40_16530</name>
</gene>
<dbReference type="Gene3D" id="3.10.580.10">
    <property type="entry name" value="CBS-domain"/>
    <property type="match status" value="2"/>
</dbReference>
<dbReference type="EMBL" id="RCBY01000090">
    <property type="protein sequence ID" value="RQH39654.1"/>
    <property type="molecule type" value="Genomic_DNA"/>
</dbReference>
<keyword evidence="1 2" id="KW-0129">CBS domain</keyword>
<keyword evidence="3" id="KW-0175">Coiled coil</keyword>
<feature type="domain" description="CBS" evidence="4">
    <location>
        <begin position="137"/>
        <end position="195"/>
    </location>
</feature>
<keyword evidence="6" id="KW-1185">Reference proteome</keyword>
<dbReference type="CDD" id="cd17774">
    <property type="entry name" value="CBS_two-component_sensor_histidine_kinase_repeat2"/>
    <property type="match status" value="1"/>
</dbReference>
<dbReference type="PROSITE" id="PS51371">
    <property type="entry name" value="CBS"/>
    <property type="match status" value="3"/>
</dbReference>
<name>A0A3N6NCS5_9CYAN</name>
<dbReference type="Proteomes" id="UP000269154">
    <property type="component" value="Unassembled WGS sequence"/>
</dbReference>
<organism evidence="5 6">
    <name type="scientific">Okeania hirsuta</name>
    <dbReference type="NCBI Taxonomy" id="1458930"/>
    <lineage>
        <taxon>Bacteria</taxon>
        <taxon>Bacillati</taxon>
        <taxon>Cyanobacteriota</taxon>
        <taxon>Cyanophyceae</taxon>
        <taxon>Oscillatoriophycideae</taxon>
        <taxon>Oscillatoriales</taxon>
        <taxon>Microcoleaceae</taxon>
        <taxon>Okeania</taxon>
    </lineage>
</organism>
<dbReference type="PANTHER" id="PTHR43080">
    <property type="entry name" value="CBS DOMAIN-CONTAINING PROTEIN CBSX3, MITOCHONDRIAL"/>
    <property type="match status" value="1"/>
</dbReference>